<keyword evidence="1" id="KW-1133">Transmembrane helix</keyword>
<evidence type="ECO:0000256" key="1">
    <source>
        <dbReference type="SAM" id="Phobius"/>
    </source>
</evidence>
<name>A0AA36DD28_9BILA</name>
<protein>
    <submittedName>
        <fullName evidence="2">Uncharacterized protein</fullName>
    </submittedName>
</protein>
<keyword evidence="1" id="KW-0472">Membrane</keyword>
<evidence type="ECO:0000313" key="3">
    <source>
        <dbReference type="Proteomes" id="UP001177023"/>
    </source>
</evidence>
<reference evidence="2" key="1">
    <citation type="submission" date="2023-06" db="EMBL/GenBank/DDBJ databases">
        <authorList>
            <person name="Delattre M."/>
        </authorList>
    </citation>
    <scope>NUCLEOTIDE SEQUENCE</scope>
    <source>
        <strain evidence="2">AF72</strain>
    </source>
</reference>
<sequence>MKLAALVWLLMSPRAHRCAAREIRFHASFVFLICSFFSISDGQPANPNDTSPAAVISPSTASPTPRLPPCPIYRAFLCYSMDALGEPYPEWLQQSDTPRVCQNRSSNLQLKPNTTLATPVSDEGWQLWQTIASVTPLLVVVVVSLAAVCFCARRRTPKQREVTAVTAAKQRLIPHDTASSLPETYAPEYIALHIQDMAGNWGDDLGKKLTGEPKQIPDETPKHFRLPKTGHTALQAEVKYLADGQKPDEEVKCKKVAQFDAAELAALFTRATEVVSEQRGAVHLTGPVWIVGDLKGDLISVWRIVKAYSTMADAGTK</sequence>
<dbReference type="AlphaFoldDB" id="A0AA36DD28"/>
<accession>A0AA36DD28</accession>
<feature type="non-terminal residue" evidence="2">
    <location>
        <position position="1"/>
    </location>
</feature>
<proteinExistence type="predicted"/>
<dbReference type="Proteomes" id="UP001177023">
    <property type="component" value="Unassembled WGS sequence"/>
</dbReference>
<gene>
    <name evidence="2" type="ORF">MSPICULIGERA_LOCUS22539</name>
</gene>
<evidence type="ECO:0000313" key="2">
    <source>
        <dbReference type="EMBL" id="CAJ0584486.1"/>
    </source>
</evidence>
<keyword evidence="3" id="KW-1185">Reference proteome</keyword>
<keyword evidence="1" id="KW-0812">Transmembrane</keyword>
<feature type="transmembrane region" description="Helical" evidence="1">
    <location>
        <begin position="127"/>
        <end position="152"/>
    </location>
</feature>
<dbReference type="EMBL" id="CATQJA010002696">
    <property type="protein sequence ID" value="CAJ0584486.1"/>
    <property type="molecule type" value="Genomic_DNA"/>
</dbReference>
<organism evidence="2 3">
    <name type="scientific">Mesorhabditis spiculigera</name>
    <dbReference type="NCBI Taxonomy" id="96644"/>
    <lineage>
        <taxon>Eukaryota</taxon>
        <taxon>Metazoa</taxon>
        <taxon>Ecdysozoa</taxon>
        <taxon>Nematoda</taxon>
        <taxon>Chromadorea</taxon>
        <taxon>Rhabditida</taxon>
        <taxon>Rhabditina</taxon>
        <taxon>Rhabditomorpha</taxon>
        <taxon>Rhabditoidea</taxon>
        <taxon>Rhabditidae</taxon>
        <taxon>Mesorhabditinae</taxon>
        <taxon>Mesorhabditis</taxon>
    </lineage>
</organism>
<comment type="caution">
    <text evidence="2">The sequence shown here is derived from an EMBL/GenBank/DDBJ whole genome shotgun (WGS) entry which is preliminary data.</text>
</comment>